<gene>
    <name evidence="2" type="ORF">T440DRAFT_221941</name>
</gene>
<evidence type="ECO:0008006" key="4">
    <source>
        <dbReference type="Google" id="ProtNLM"/>
    </source>
</evidence>
<protein>
    <recommendedName>
        <fullName evidence="4">Tafazzin</fullName>
    </recommendedName>
</protein>
<keyword evidence="3" id="KW-1185">Reference proteome</keyword>
<name>A0A6A7ATQ9_9PLEO</name>
<proteinExistence type="predicted"/>
<evidence type="ECO:0000256" key="1">
    <source>
        <dbReference type="SAM" id="MobiDB-lite"/>
    </source>
</evidence>
<feature type="region of interest" description="Disordered" evidence="1">
    <location>
        <begin position="82"/>
        <end position="125"/>
    </location>
</feature>
<organism evidence="2 3">
    <name type="scientific">Plenodomus tracheiphilus IPT5</name>
    <dbReference type="NCBI Taxonomy" id="1408161"/>
    <lineage>
        <taxon>Eukaryota</taxon>
        <taxon>Fungi</taxon>
        <taxon>Dikarya</taxon>
        <taxon>Ascomycota</taxon>
        <taxon>Pezizomycotina</taxon>
        <taxon>Dothideomycetes</taxon>
        <taxon>Pleosporomycetidae</taxon>
        <taxon>Pleosporales</taxon>
        <taxon>Pleosporineae</taxon>
        <taxon>Leptosphaeriaceae</taxon>
        <taxon>Plenodomus</taxon>
    </lineage>
</organism>
<accession>A0A6A7ATQ9</accession>
<dbReference type="AlphaFoldDB" id="A0A6A7ATQ9"/>
<feature type="region of interest" description="Disordered" evidence="1">
    <location>
        <begin position="1"/>
        <end position="66"/>
    </location>
</feature>
<dbReference type="EMBL" id="MU006332">
    <property type="protein sequence ID" value="KAF2846690.1"/>
    <property type="molecule type" value="Genomic_DNA"/>
</dbReference>
<dbReference type="Proteomes" id="UP000799423">
    <property type="component" value="Unassembled WGS sequence"/>
</dbReference>
<feature type="compositionally biased region" description="Basic and acidic residues" evidence="1">
    <location>
        <begin position="45"/>
        <end position="61"/>
    </location>
</feature>
<evidence type="ECO:0000313" key="2">
    <source>
        <dbReference type="EMBL" id="KAF2846690.1"/>
    </source>
</evidence>
<evidence type="ECO:0000313" key="3">
    <source>
        <dbReference type="Proteomes" id="UP000799423"/>
    </source>
</evidence>
<sequence>MPKKHTPTYAHTKPSYVHPSLHSSRSPPSPGPSEPQSVNARIQQLRREQAPRPTPEQREELALGVSRTVPPELRRILHIPEVNAPKPKAGTRTRRVPGATRPPPGPAAPTSWLQQSRHAPAHLRNGRRRASLAYNAPRFSTLARATDAALKRLPPPRSLVHQCLRTFALHWEDLVEYEQHYITSLPTSLKEALLSYLAIYRGQECLDFRSLKILFQAEEGMGTLAWDETRLLDLTGLLNEHLTLSDVGKCLKRSAAPLIPDMGTLSISEGSPGKAKHNATAEVADSWEEELEPPSPPPSILAARFLTPHFTNLSRLSLAHPGRAASWPDLLRISPNLNKITHLSLANWPRPSATPNANTTSMVSNHTSVALGGSHFYSDLDEDWHEAANILRRFSVHTYSLEWLDLEGCFWLPALTWQIGGQSLSTPPTHTADIDEEETWDLRSALPGPDWNDAWRRISYLNVFQGWVPCDNPSLQNMPAGVVPVQLMRWLREHKDKEDVKWRLNGEETGYAVQEWVRREKVARIVAGEIQAVRRKGEGAWCGVDFGWGDRAEMQR</sequence>
<reference evidence="2" key="1">
    <citation type="submission" date="2020-01" db="EMBL/GenBank/DDBJ databases">
        <authorList>
            <consortium name="DOE Joint Genome Institute"/>
            <person name="Haridas S."/>
            <person name="Albert R."/>
            <person name="Binder M."/>
            <person name="Bloem J."/>
            <person name="Labutti K."/>
            <person name="Salamov A."/>
            <person name="Andreopoulos B."/>
            <person name="Baker S.E."/>
            <person name="Barry K."/>
            <person name="Bills G."/>
            <person name="Bluhm B.H."/>
            <person name="Cannon C."/>
            <person name="Castanera R."/>
            <person name="Culley D.E."/>
            <person name="Daum C."/>
            <person name="Ezra D."/>
            <person name="Gonzalez J.B."/>
            <person name="Henrissat B."/>
            <person name="Kuo A."/>
            <person name="Liang C."/>
            <person name="Lipzen A."/>
            <person name="Lutzoni F."/>
            <person name="Magnuson J."/>
            <person name="Mondo S."/>
            <person name="Nolan M."/>
            <person name="Ohm R."/>
            <person name="Pangilinan J."/>
            <person name="Park H.-J."/>
            <person name="Ramirez L."/>
            <person name="Alfaro M."/>
            <person name="Sun H."/>
            <person name="Tritt A."/>
            <person name="Yoshinaga Y."/>
            <person name="Zwiers L.-H."/>
            <person name="Turgeon B.G."/>
            <person name="Goodwin S.B."/>
            <person name="Spatafora J.W."/>
            <person name="Crous P.W."/>
            <person name="Grigoriev I.V."/>
        </authorList>
    </citation>
    <scope>NUCLEOTIDE SEQUENCE</scope>
    <source>
        <strain evidence="2">IPT5</strain>
    </source>
</reference>
<dbReference type="OrthoDB" id="193467at2759"/>